<organism evidence="1 2">
    <name type="scientific">Faunimonas pinastri</name>
    <dbReference type="NCBI Taxonomy" id="1855383"/>
    <lineage>
        <taxon>Bacteria</taxon>
        <taxon>Pseudomonadati</taxon>
        <taxon>Pseudomonadota</taxon>
        <taxon>Alphaproteobacteria</taxon>
        <taxon>Hyphomicrobiales</taxon>
        <taxon>Afifellaceae</taxon>
        <taxon>Faunimonas</taxon>
    </lineage>
</organism>
<accession>A0A1H9AN06</accession>
<reference evidence="1 2" key="1">
    <citation type="submission" date="2016-10" db="EMBL/GenBank/DDBJ databases">
        <authorList>
            <person name="de Groot N.N."/>
        </authorList>
    </citation>
    <scope>NUCLEOTIDE SEQUENCE [LARGE SCALE GENOMIC DNA]</scope>
    <source>
        <strain evidence="1 2">A52C2</strain>
    </source>
</reference>
<evidence type="ECO:0000313" key="1">
    <source>
        <dbReference type="EMBL" id="SEP77931.1"/>
    </source>
</evidence>
<proteinExistence type="predicted"/>
<dbReference type="STRING" id="1855383.SAMN05216548_101470"/>
<dbReference type="OrthoDB" id="8778976at2"/>
<protein>
    <submittedName>
        <fullName evidence="1">Uncharacterized protein</fullName>
    </submittedName>
</protein>
<keyword evidence="2" id="KW-1185">Reference proteome</keyword>
<dbReference type="EMBL" id="FOFG01000001">
    <property type="protein sequence ID" value="SEP77931.1"/>
    <property type="molecule type" value="Genomic_DNA"/>
</dbReference>
<sequence length="101" mass="11981">MYLVQILLPLRDNHGKPLPHELYGTVRHEMSERFGGLTAFTRAPAEGLWHGSDRSYRDDIVTLEVMVEELDRSWWAEYRESLEQRFRQEEVVIRAQPIELL</sequence>
<name>A0A1H9AN06_9HYPH</name>
<gene>
    <name evidence="1" type="ORF">SAMN05216548_101470</name>
</gene>
<dbReference type="AlphaFoldDB" id="A0A1H9AN06"/>
<dbReference type="Proteomes" id="UP000199647">
    <property type="component" value="Unassembled WGS sequence"/>
</dbReference>
<dbReference type="RefSeq" id="WP_092494950.1">
    <property type="nucleotide sequence ID" value="NZ_FOFG01000001.1"/>
</dbReference>
<evidence type="ECO:0000313" key="2">
    <source>
        <dbReference type="Proteomes" id="UP000199647"/>
    </source>
</evidence>